<comment type="caution">
    <text evidence="2">The sequence shown here is derived from an EMBL/GenBank/DDBJ whole genome shotgun (WGS) entry which is preliminary data.</text>
</comment>
<dbReference type="PANTHER" id="PTHR35340">
    <property type="entry name" value="PQQ ENZYME REPEAT PROTEIN-RELATED"/>
    <property type="match status" value="1"/>
</dbReference>
<keyword evidence="1" id="KW-0472">Membrane</keyword>
<dbReference type="Gene3D" id="2.130.10.10">
    <property type="entry name" value="YVTN repeat-like/Quinoprotein amine dehydrogenase"/>
    <property type="match status" value="1"/>
</dbReference>
<sequence length="479" mass="54709">MGRKKTSILLIFIITLAVIATTILWRGEHILNTLNPLKIKNIDLIHLPENRLRLKLKVTTNRKCKTFIKYWAKNSRDTLYTGISEGTKEHTLWVTNALANTNYTFKVVAFNSSQTAFSRNHPLETQPIYQATPYFSLEYMNKKFSKEMKGKFFLTQILTEPGSAVIIDHKGNIVWYEAFKKGVKVSHWTPDRTVLCIVGSEKIPSSGGDEIVELDLSGKVLTHLQRGKGEMDKMVHHEVRTDENGNIYALTFEKKVFDLSAAGGAKRDTVHGDGIVVFSRKGKKIWQWSVLDHLNPLDDKEILKHKKDWVHANSVFKEKDGNFLISYRDLNQIWKIDYKTGRVIWKLGEKGNFQLNKDDLFSSQHFAHINRKGELMILDNGSKKQITRAMAFKVDTITHTAVTTLNVPLLKDYYTSAKGNAELFNGDKILFCVTDPRALLITDKKGRVLWKVQVGGDPYRIEEIANFLSYNPISNVQGH</sequence>
<dbReference type="InterPro" id="IPR036116">
    <property type="entry name" value="FN3_sf"/>
</dbReference>
<feature type="transmembrane region" description="Helical" evidence="1">
    <location>
        <begin position="7"/>
        <end position="25"/>
    </location>
</feature>
<dbReference type="Pfam" id="PF05935">
    <property type="entry name" value="Arylsulfotrans"/>
    <property type="match status" value="1"/>
</dbReference>
<accession>A0A5M9HF09</accession>
<dbReference type="AlphaFoldDB" id="A0A5M9HF09"/>
<keyword evidence="1" id="KW-1133">Transmembrane helix</keyword>
<dbReference type="OrthoDB" id="304912at2"/>
<keyword evidence="3" id="KW-1185">Reference proteome</keyword>
<dbReference type="InterPro" id="IPR010262">
    <property type="entry name" value="Arylsulfotransferase_bact"/>
</dbReference>
<dbReference type="PANTHER" id="PTHR35340:SF5">
    <property type="entry name" value="ASST-DOMAIN-CONTAINING PROTEIN"/>
    <property type="match status" value="1"/>
</dbReference>
<dbReference type="Proteomes" id="UP000322918">
    <property type="component" value="Unassembled WGS sequence"/>
</dbReference>
<dbReference type="GO" id="GO:0004062">
    <property type="term" value="F:aryl sulfotransferase activity"/>
    <property type="evidence" value="ECO:0007669"/>
    <property type="project" value="InterPro"/>
</dbReference>
<evidence type="ECO:0000256" key="1">
    <source>
        <dbReference type="SAM" id="Phobius"/>
    </source>
</evidence>
<name>A0A5M9HF09_9SPHI</name>
<gene>
    <name evidence="2" type="ORF">F1649_04750</name>
</gene>
<dbReference type="InterPro" id="IPR015943">
    <property type="entry name" value="WD40/YVTN_repeat-like_dom_sf"/>
</dbReference>
<dbReference type="InterPro" id="IPR053143">
    <property type="entry name" value="Arylsulfate_ST"/>
</dbReference>
<evidence type="ECO:0000313" key="2">
    <source>
        <dbReference type="EMBL" id="KAA8484955.1"/>
    </source>
</evidence>
<protein>
    <submittedName>
        <fullName evidence="2">Uncharacterized protein</fullName>
    </submittedName>
</protein>
<evidence type="ECO:0000313" key="3">
    <source>
        <dbReference type="Proteomes" id="UP000322918"/>
    </source>
</evidence>
<organism evidence="2 3">
    <name type="scientific">Arcticibacter tournemirensis</name>
    <dbReference type="NCBI Taxonomy" id="699437"/>
    <lineage>
        <taxon>Bacteria</taxon>
        <taxon>Pseudomonadati</taxon>
        <taxon>Bacteroidota</taxon>
        <taxon>Sphingobacteriia</taxon>
        <taxon>Sphingobacteriales</taxon>
        <taxon>Sphingobacteriaceae</taxon>
        <taxon>Arcticibacter</taxon>
    </lineage>
</organism>
<dbReference type="SUPFAM" id="SSF49265">
    <property type="entry name" value="Fibronectin type III"/>
    <property type="match status" value="1"/>
</dbReference>
<dbReference type="RefSeq" id="WP_141814923.1">
    <property type="nucleotide sequence ID" value="NZ_VFPL01000001.1"/>
</dbReference>
<keyword evidence="1" id="KW-0812">Transmembrane</keyword>
<proteinExistence type="predicted"/>
<dbReference type="SUPFAM" id="SSF50998">
    <property type="entry name" value="Quinoprotein alcohol dehydrogenase-like"/>
    <property type="match status" value="1"/>
</dbReference>
<dbReference type="InterPro" id="IPR011047">
    <property type="entry name" value="Quinoprotein_ADH-like_sf"/>
</dbReference>
<dbReference type="EMBL" id="VWNE01000006">
    <property type="protein sequence ID" value="KAA8484955.1"/>
    <property type="molecule type" value="Genomic_DNA"/>
</dbReference>
<reference evidence="2 3" key="1">
    <citation type="submission" date="2019-09" db="EMBL/GenBank/DDBJ databases">
        <title>Pararcticibacter amylolyticus gen. nov., sp. nov., isolated from a rottenly hemp rope, and reclassification of Pedobacter tournemirensis as Pararcticibacter tournemirensis comb. nov.</title>
        <authorList>
            <person name="Cai Y."/>
        </authorList>
    </citation>
    <scope>NUCLEOTIDE SEQUENCE [LARGE SCALE GENOMIC DNA]</scope>
    <source>
        <strain evidence="2 3">TF5-37.2-LB10</strain>
    </source>
</reference>